<keyword evidence="7" id="KW-0378">Hydrolase</keyword>
<sequence>YDFPIEPVHDFERADIPARLAEGYPKDWPLECDALDFGADGGKEDELAYTSYYTAVSVDKKLLAISTSAARILIYDIESKELRQVLEGVGSAEFRPTITRVKSVDDTGSAAGDGSVRPGYTLVSSNSDEASRGGSKVNQLILWDLDQHGRILDEEETIEPDAFAKKAIDAIAPELAAGYEWTREFIDASTLHVEFTKALSQVATDHRRRHNTVIDNANLGSFGSTCFSSDGKLLLYHSNYRTTQHGMREPEKLPQVVIYDVDAGKEMHRLSGHTDAIMWSAVSSNDEYVASVSWDGTLLMYSASTGELTWVTADSGGQSWAGAFSPDSKFIAWSSKSGKCRCLEWHPTKPEIALCVGKHTYVWDVFDGPDGKILQHFVMDDGNGRRDMADVQAIGWMDEGRLLFLEMSEGTKLVYDTQSNAKELFRRPMGVNTGYVKGGFYGVFAKDEQAFYMSVDGDGKARFWRTSVAAFPSWWEKEPTPTVTEKKPFPETGKYVKATKRATKRLKEEAAGRDTWAEKGAGLWTAE</sequence>
<dbReference type="PANTHER" id="PTHR22847">
    <property type="entry name" value="WD40 REPEAT PROTEIN"/>
    <property type="match status" value="1"/>
</dbReference>
<feature type="compositionally biased region" description="Basic and acidic residues" evidence="6">
    <location>
        <begin position="507"/>
        <end position="517"/>
    </location>
</feature>
<comment type="function">
    <text evidence="5">Involved in mitochondrial fission. Acts as an adapter protein required to form mitochondrial fission complexes. Formation of these complexes is required to promote constriction and fission of the mitochondrial compartment at a late step in mitochondrial division.</text>
</comment>
<keyword evidence="8" id="KW-1185">Reference proteome</keyword>
<keyword evidence="1" id="KW-0853">WD repeat</keyword>
<dbReference type="InterPro" id="IPR001680">
    <property type="entry name" value="WD40_rpt"/>
</dbReference>
<evidence type="ECO:0000256" key="2">
    <source>
        <dbReference type="ARBA" id="ARBA00022737"/>
    </source>
</evidence>
<comment type="similarity">
    <text evidence="3">Belongs to the WD repeat MDV1/CAF4 family.</text>
</comment>
<evidence type="ECO:0000256" key="3">
    <source>
        <dbReference type="ARBA" id="ARBA00038415"/>
    </source>
</evidence>
<evidence type="ECO:0000256" key="5">
    <source>
        <dbReference type="ARBA" id="ARBA00043913"/>
    </source>
</evidence>
<proteinExistence type="inferred from homology"/>
<dbReference type="Gene3D" id="2.130.10.10">
    <property type="entry name" value="YVTN repeat-like/Quinoprotein amine dehydrogenase"/>
    <property type="match status" value="1"/>
</dbReference>
<gene>
    <name evidence="7" type="ORF">EJ02DRAFT_345642</name>
</gene>
<protein>
    <recommendedName>
        <fullName evidence="4">Mitochondrial division protein 1</fullName>
    </recommendedName>
</protein>
<evidence type="ECO:0000256" key="4">
    <source>
        <dbReference type="ARBA" id="ARBA00039789"/>
    </source>
</evidence>
<dbReference type="InterPro" id="IPR015943">
    <property type="entry name" value="WD40/YVTN_repeat-like_dom_sf"/>
</dbReference>
<evidence type="ECO:0000256" key="6">
    <source>
        <dbReference type="SAM" id="MobiDB-lite"/>
    </source>
</evidence>
<feature type="region of interest" description="Disordered" evidence="6">
    <location>
        <begin position="507"/>
        <end position="527"/>
    </location>
</feature>
<name>A0A6A5SRH3_9PLEO</name>
<dbReference type="GO" id="GO:0008233">
    <property type="term" value="F:peptidase activity"/>
    <property type="evidence" value="ECO:0007669"/>
    <property type="project" value="UniProtKB-KW"/>
</dbReference>
<organism evidence="7 8">
    <name type="scientific">Clathrospora elynae</name>
    <dbReference type="NCBI Taxonomy" id="706981"/>
    <lineage>
        <taxon>Eukaryota</taxon>
        <taxon>Fungi</taxon>
        <taxon>Dikarya</taxon>
        <taxon>Ascomycota</taxon>
        <taxon>Pezizomycotina</taxon>
        <taxon>Dothideomycetes</taxon>
        <taxon>Pleosporomycetidae</taxon>
        <taxon>Pleosporales</taxon>
        <taxon>Diademaceae</taxon>
        <taxon>Clathrospora</taxon>
    </lineage>
</organism>
<dbReference type="SMART" id="SM00320">
    <property type="entry name" value="WD40"/>
    <property type="match status" value="2"/>
</dbReference>
<dbReference type="GO" id="GO:0006508">
    <property type="term" value="P:proteolysis"/>
    <property type="evidence" value="ECO:0007669"/>
    <property type="project" value="UniProtKB-KW"/>
</dbReference>
<feature type="non-terminal residue" evidence="7">
    <location>
        <position position="1"/>
    </location>
</feature>
<evidence type="ECO:0000313" key="8">
    <source>
        <dbReference type="Proteomes" id="UP000800038"/>
    </source>
</evidence>
<dbReference type="EMBL" id="ML976036">
    <property type="protein sequence ID" value="KAF1942380.1"/>
    <property type="molecule type" value="Genomic_DNA"/>
</dbReference>
<dbReference type="AlphaFoldDB" id="A0A6A5SRH3"/>
<evidence type="ECO:0000313" key="7">
    <source>
        <dbReference type="EMBL" id="KAF1942380.1"/>
    </source>
</evidence>
<dbReference type="OrthoDB" id="1367865at2759"/>
<dbReference type="Proteomes" id="UP000800038">
    <property type="component" value="Unassembled WGS sequence"/>
</dbReference>
<accession>A0A6A5SRH3</accession>
<reference evidence="7" key="1">
    <citation type="journal article" date="2020" name="Stud. Mycol.">
        <title>101 Dothideomycetes genomes: a test case for predicting lifestyles and emergence of pathogens.</title>
        <authorList>
            <person name="Haridas S."/>
            <person name="Albert R."/>
            <person name="Binder M."/>
            <person name="Bloem J."/>
            <person name="Labutti K."/>
            <person name="Salamov A."/>
            <person name="Andreopoulos B."/>
            <person name="Baker S."/>
            <person name="Barry K."/>
            <person name="Bills G."/>
            <person name="Bluhm B."/>
            <person name="Cannon C."/>
            <person name="Castanera R."/>
            <person name="Culley D."/>
            <person name="Daum C."/>
            <person name="Ezra D."/>
            <person name="Gonzalez J."/>
            <person name="Henrissat B."/>
            <person name="Kuo A."/>
            <person name="Liang C."/>
            <person name="Lipzen A."/>
            <person name="Lutzoni F."/>
            <person name="Magnuson J."/>
            <person name="Mondo S."/>
            <person name="Nolan M."/>
            <person name="Ohm R."/>
            <person name="Pangilinan J."/>
            <person name="Park H.-J."/>
            <person name="Ramirez L."/>
            <person name="Alfaro M."/>
            <person name="Sun H."/>
            <person name="Tritt A."/>
            <person name="Yoshinaga Y."/>
            <person name="Zwiers L.-H."/>
            <person name="Turgeon B."/>
            <person name="Goodwin S."/>
            <person name="Spatafora J."/>
            <person name="Crous P."/>
            <person name="Grigoriev I."/>
        </authorList>
    </citation>
    <scope>NUCLEOTIDE SEQUENCE</scope>
    <source>
        <strain evidence="7">CBS 161.51</strain>
    </source>
</reference>
<keyword evidence="7" id="KW-0645">Protease</keyword>
<keyword evidence="2" id="KW-0677">Repeat</keyword>
<feature type="region of interest" description="Disordered" evidence="6">
    <location>
        <begin position="105"/>
        <end position="133"/>
    </location>
</feature>
<dbReference type="PANTHER" id="PTHR22847:SF637">
    <property type="entry name" value="WD REPEAT DOMAIN 5B"/>
    <property type="match status" value="1"/>
</dbReference>
<dbReference type="GO" id="GO:1990234">
    <property type="term" value="C:transferase complex"/>
    <property type="evidence" value="ECO:0007669"/>
    <property type="project" value="UniProtKB-ARBA"/>
</dbReference>
<evidence type="ECO:0000256" key="1">
    <source>
        <dbReference type="ARBA" id="ARBA00022574"/>
    </source>
</evidence>
<dbReference type="SUPFAM" id="SSF69322">
    <property type="entry name" value="Tricorn protease domain 2"/>
    <property type="match status" value="1"/>
</dbReference>